<feature type="non-terminal residue" evidence="4">
    <location>
        <position position="131"/>
    </location>
</feature>
<evidence type="ECO:0000256" key="1">
    <source>
        <dbReference type="ARBA" id="ARBA00006846"/>
    </source>
</evidence>
<sequence>MAPVKPPKKALKSMEKPLEKPISKSKKMKKRNYHSFSIYLYKLLRSVTKDNLGISRKSMLIMNNFVNDMLEKIAEEAARLVSHSKKTTLSSREIQSAIKLLIPGELAKHANLEGVKAVSMYMNSRSQDTTN</sequence>
<organism evidence="4 5">
    <name type="scientific">Iphiclides podalirius</name>
    <name type="common">scarce swallowtail</name>
    <dbReference type="NCBI Taxonomy" id="110791"/>
    <lineage>
        <taxon>Eukaryota</taxon>
        <taxon>Metazoa</taxon>
        <taxon>Ecdysozoa</taxon>
        <taxon>Arthropoda</taxon>
        <taxon>Hexapoda</taxon>
        <taxon>Insecta</taxon>
        <taxon>Pterygota</taxon>
        <taxon>Neoptera</taxon>
        <taxon>Endopterygota</taxon>
        <taxon>Lepidoptera</taxon>
        <taxon>Glossata</taxon>
        <taxon>Ditrysia</taxon>
        <taxon>Papilionoidea</taxon>
        <taxon>Papilionidae</taxon>
        <taxon>Papilioninae</taxon>
        <taxon>Iphiclides</taxon>
    </lineage>
</organism>
<dbReference type="Proteomes" id="UP000837857">
    <property type="component" value="Chromosome 23"/>
</dbReference>
<dbReference type="PANTHER" id="PTHR23428">
    <property type="entry name" value="HISTONE H2B"/>
    <property type="match status" value="1"/>
</dbReference>
<proteinExistence type="inferred from homology"/>
<feature type="compositionally biased region" description="Basic and acidic residues" evidence="2">
    <location>
        <begin position="12"/>
        <end position="22"/>
    </location>
</feature>
<dbReference type="CDD" id="cd22910">
    <property type="entry name" value="HFD_H2B"/>
    <property type="match status" value="1"/>
</dbReference>
<dbReference type="EMBL" id="OW152835">
    <property type="protein sequence ID" value="CAH2056461.1"/>
    <property type="molecule type" value="Genomic_DNA"/>
</dbReference>
<name>A0ABN8IJI7_9NEOP</name>
<dbReference type="InterPro" id="IPR007125">
    <property type="entry name" value="H2A/H2B/H3"/>
</dbReference>
<dbReference type="SMART" id="SM00427">
    <property type="entry name" value="H2B"/>
    <property type="match status" value="1"/>
</dbReference>
<feature type="region of interest" description="Disordered" evidence="2">
    <location>
        <begin position="1"/>
        <end position="27"/>
    </location>
</feature>
<dbReference type="Pfam" id="PF00125">
    <property type="entry name" value="Histone"/>
    <property type="match status" value="1"/>
</dbReference>
<dbReference type="SUPFAM" id="SSF47113">
    <property type="entry name" value="Histone-fold"/>
    <property type="match status" value="1"/>
</dbReference>
<evidence type="ECO:0000259" key="3">
    <source>
        <dbReference type="Pfam" id="PF00125"/>
    </source>
</evidence>
<dbReference type="PRINTS" id="PR00621">
    <property type="entry name" value="HISTONEH2B"/>
</dbReference>
<dbReference type="InterPro" id="IPR009072">
    <property type="entry name" value="Histone-fold"/>
</dbReference>
<protein>
    <recommendedName>
        <fullName evidence="3">Core Histone H2A/H2B/H3 domain-containing protein</fullName>
    </recommendedName>
</protein>
<evidence type="ECO:0000313" key="4">
    <source>
        <dbReference type="EMBL" id="CAH2056461.1"/>
    </source>
</evidence>
<gene>
    <name evidence="4" type="ORF">IPOD504_LOCUS9674</name>
</gene>
<reference evidence="4" key="1">
    <citation type="submission" date="2022-03" db="EMBL/GenBank/DDBJ databases">
        <authorList>
            <person name="Martin H S."/>
        </authorList>
    </citation>
    <scope>NUCLEOTIDE SEQUENCE</scope>
</reference>
<keyword evidence="5" id="KW-1185">Reference proteome</keyword>
<accession>A0ABN8IJI7</accession>
<comment type="similarity">
    <text evidence="1">Belongs to the histone H2B family.</text>
</comment>
<feature type="domain" description="Core Histone H2A/H2B/H3" evidence="3">
    <location>
        <begin position="23"/>
        <end position="100"/>
    </location>
</feature>
<dbReference type="Gene3D" id="1.10.20.10">
    <property type="entry name" value="Histone, subunit A"/>
    <property type="match status" value="1"/>
</dbReference>
<evidence type="ECO:0000256" key="2">
    <source>
        <dbReference type="SAM" id="MobiDB-lite"/>
    </source>
</evidence>
<feature type="compositionally biased region" description="Basic residues" evidence="2">
    <location>
        <begin position="1"/>
        <end position="11"/>
    </location>
</feature>
<dbReference type="InterPro" id="IPR000558">
    <property type="entry name" value="Histone_H2B"/>
</dbReference>
<evidence type="ECO:0000313" key="5">
    <source>
        <dbReference type="Proteomes" id="UP000837857"/>
    </source>
</evidence>